<dbReference type="Proteomes" id="UP000010816">
    <property type="component" value="Chromosome"/>
</dbReference>
<dbReference type="AlphaFoldDB" id="L0GXI8"/>
<organism evidence="1 2">
    <name type="scientific">Thioflavicoccus mobilis 8321</name>
    <dbReference type="NCBI Taxonomy" id="765912"/>
    <lineage>
        <taxon>Bacteria</taxon>
        <taxon>Pseudomonadati</taxon>
        <taxon>Pseudomonadota</taxon>
        <taxon>Gammaproteobacteria</taxon>
        <taxon>Chromatiales</taxon>
        <taxon>Chromatiaceae</taxon>
        <taxon>Thioflavicoccus</taxon>
    </lineage>
</organism>
<gene>
    <name evidence="1" type="ORF">Thimo_1298</name>
</gene>
<protein>
    <submittedName>
        <fullName evidence="1">Uncharacterized protein</fullName>
    </submittedName>
</protein>
<dbReference type="EMBL" id="CP003051">
    <property type="protein sequence ID" value="AGA90095.1"/>
    <property type="molecule type" value="Genomic_DNA"/>
</dbReference>
<dbReference type="eggNOG" id="ENOG5033N8N">
    <property type="taxonomic scope" value="Bacteria"/>
</dbReference>
<sequence length="59" mass="6419">MRVFDAEQTLIEDLKQEGKVVVTKEAEAFTITAVRHPTLGKLVIVQKPNGGGVVVEAEE</sequence>
<dbReference type="OrthoDB" id="5772769at2"/>
<reference evidence="1 2" key="1">
    <citation type="submission" date="2011-09" db="EMBL/GenBank/DDBJ databases">
        <title>Complete sequence of chromosome of Thioflavicoccus mobilis 8321.</title>
        <authorList>
            <consortium name="US DOE Joint Genome Institute"/>
            <person name="Lucas S."/>
            <person name="Han J."/>
            <person name="Lapidus A."/>
            <person name="Cheng J.-F."/>
            <person name="Goodwin L."/>
            <person name="Pitluck S."/>
            <person name="Peters L."/>
            <person name="Ovchinnikova G."/>
            <person name="Lu M."/>
            <person name="Detter J.C."/>
            <person name="Han C."/>
            <person name="Tapia R."/>
            <person name="Land M."/>
            <person name="Hauser L."/>
            <person name="Kyrpides N."/>
            <person name="Ivanova N."/>
            <person name="Pagani I."/>
            <person name="Vogl K."/>
            <person name="Liu Z."/>
            <person name="Imhoff J."/>
            <person name="Thiel V."/>
            <person name="Frigaard N.-U."/>
            <person name="Bryant D."/>
            <person name="Woyke T."/>
        </authorList>
    </citation>
    <scope>NUCLEOTIDE SEQUENCE [LARGE SCALE GENOMIC DNA]</scope>
    <source>
        <strain evidence="1 2">8321</strain>
    </source>
</reference>
<dbReference type="HOGENOM" id="CLU_2955165_0_0_6"/>
<dbReference type="KEGG" id="tmb:Thimo_1298"/>
<proteinExistence type="predicted"/>
<accession>L0GXI8</accession>
<dbReference type="RefSeq" id="WP_015280239.1">
    <property type="nucleotide sequence ID" value="NC_019940.1"/>
</dbReference>
<name>L0GXI8_9GAMM</name>
<keyword evidence="2" id="KW-1185">Reference proteome</keyword>
<evidence type="ECO:0000313" key="1">
    <source>
        <dbReference type="EMBL" id="AGA90095.1"/>
    </source>
</evidence>
<evidence type="ECO:0000313" key="2">
    <source>
        <dbReference type="Proteomes" id="UP000010816"/>
    </source>
</evidence>